<evidence type="ECO:0000256" key="2">
    <source>
        <dbReference type="SAM" id="Phobius"/>
    </source>
</evidence>
<proteinExistence type="predicted"/>
<accession>A0A3S0V626</accession>
<name>A0A3S0V626_9PROT</name>
<evidence type="ECO:0000313" key="4">
    <source>
        <dbReference type="Proteomes" id="UP000280346"/>
    </source>
</evidence>
<sequence>MTSNNGPGNNGSGPSRRTPKLLFAGLLVIGLLMLVARTVARPDVSVAEMVFPALGGLAIAAAIVVIVRRDRQERDSLPPNARSRQDQGMPR</sequence>
<feature type="region of interest" description="Disordered" evidence="1">
    <location>
        <begin position="71"/>
        <end position="91"/>
    </location>
</feature>
<feature type="transmembrane region" description="Helical" evidence="2">
    <location>
        <begin position="46"/>
        <end position="67"/>
    </location>
</feature>
<gene>
    <name evidence="3" type="ORF">EJ913_13350</name>
</gene>
<keyword evidence="2" id="KW-0472">Membrane</keyword>
<reference evidence="3 4" key="1">
    <citation type="submission" date="2018-12" db="EMBL/GenBank/DDBJ databases">
        <authorList>
            <person name="Yang Y."/>
        </authorList>
    </citation>
    <scope>NUCLEOTIDE SEQUENCE [LARGE SCALE GENOMIC DNA]</scope>
    <source>
        <strain evidence="3 4">GSF71</strain>
    </source>
</reference>
<evidence type="ECO:0000313" key="3">
    <source>
        <dbReference type="EMBL" id="RUQ70746.1"/>
    </source>
</evidence>
<dbReference type="EMBL" id="RZIJ01000009">
    <property type="protein sequence ID" value="RUQ70746.1"/>
    <property type="molecule type" value="Genomic_DNA"/>
</dbReference>
<protein>
    <submittedName>
        <fullName evidence="3">Uncharacterized protein</fullName>
    </submittedName>
</protein>
<dbReference type="Proteomes" id="UP000280346">
    <property type="component" value="Unassembled WGS sequence"/>
</dbReference>
<organism evidence="3 4">
    <name type="scientific">Azospirillum doebereinerae</name>
    <dbReference type="NCBI Taxonomy" id="92933"/>
    <lineage>
        <taxon>Bacteria</taxon>
        <taxon>Pseudomonadati</taxon>
        <taxon>Pseudomonadota</taxon>
        <taxon>Alphaproteobacteria</taxon>
        <taxon>Rhodospirillales</taxon>
        <taxon>Azospirillaceae</taxon>
        <taxon>Azospirillum</taxon>
    </lineage>
</organism>
<feature type="transmembrane region" description="Helical" evidence="2">
    <location>
        <begin position="21"/>
        <end position="40"/>
    </location>
</feature>
<dbReference type="AlphaFoldDB" id="A0A3S0V626"/>
<comment type="caution">
    <text evidence="3">The sequence shown here is derived from an EMBL/GenBank/DDBJ whole genome shotgun (WGS) entry which is preliminary data.</text>
</comment>
<evidence type="ECO:0000256" key="1">
    <source>
        <dbReference type="SAM" id="MobiDB-lite"/>
    </source>
</evidence>
<dbReference type="RefSeq" id="WP_126998587.1">
    <property type="nucleotide sequence ID" value="NZ_CP173191.1"/>
</dbReference>
<keyword evidence="2" id="KW-1133">Transmembrane helix</keyword>
<keyword evidence="4" id="KW-1185">Reference proteome</keyword>
<keyword evidence="2" id="KW-0812">Transmembrane</keyword>